<sequence>MLTESSVKSTFDVNWQKPLQLIVFVRVRGNSKKKLKDRQIRKQDMKYCHLFVIFSIISSLLVIQSACEPADNKGILWNESGSNNQIHKTTRKHRPSPNPGTIGNGR</sequence>
<evidence type="ECO:0000256" key="1">
    <source>
        <dbReference type="SAM" id="MobiDB-lite"/>
    </source>
</evidence>
<evidence type="ECO:0000313" key="4">
    <source>
        <dbReference type="WBParaSite" id="jg1180"/>
    </source>
</evidence>
<evidence type="ECO:0000256" key="2">
    <source>
        <dbReference type="SAM" id="Phobius"/>
    </source>
</evidence>
<keyword evidence="3" id="KW-1185">Reference proteome</keyword>
<dbReference type="Proteomes" id="UP000887574">
    <property type="component" value="Unplaced"/>
</dbReference>
<accession>A0A915CRT7</accession>
<keyword evidence="2" id="KW-0472">Membrane</keyword>
<proteinExistence type="predicted"/>
<dbReference type="WBParaSite" id="jg1180">
    <property type="protein sequence ID" value="jg1180"/>
    <property type="gene ID" value="jg1180"/>
</dbReference>
<dbReference type="AlphaFoldDB" id="A0A915CRT7"/>
<name>A0A915CRT7_9BILA</name>
<keyword evidence="2" id="KW-0812">Transmembrane</keyword>
<organism evidence="3 4">
    <name type="scientific">Ditylenchus dipsaci</name>
    <dbReference type="NCBI Taxonomy" id="166011"/>
    <lineage>
        <taxon>Eukaryota</taxon>
        <taxon>Metazoa</taxon>
        <taxon>Ecdysozoa</taxon>
        <taxon>Nematoda</taxon>
        <taxon>Chromadorea</taxon>
        <taxon>Rhabditida</taxon>
        <taxon>Tylenchina</taxon>
        <taxon>Tylenchomorpha</taxon>
        <taxon>Sphaerularioidea</taxon>
        <taxon>Anguinidae</taxon>
        <taxon>Anguininae</taxon>
        <taxon>Ditylenchus</taxon>
    </lineage>
</organism>
<reference evidence="4" key="1">
    <citation type="submission" date="2022-11" db="UniProtKB">
        <authorList>
            <consortium name="WormBaseParasite"/>
        </authorList>
    </citation>
    <scope>IDENTIFICATION</scope>
</reference>
<feature type="transmembrane region" description="Helical" evidence="2">
    <location>
        <begin position="47"/>
        <end position="66"/>
    </location>
</feature>
<feature type="region of interest" description="Disordered" evidence="1">
    <location>
        <begin position="78"/>
        <end position="106"/>
    </location>
</feature>
<evidence type="ECO:0000313" key="3">
    <source>
        <dbReference type="Proteomes" id="UP000887574"/>
    </source>
</evidence>
<keyword evidence="2" id="KW-1133">Transmembrane helix</keyword>
<protein>
    <submittedName>
        <fullName evidence="4">Uncharacterized protein</fullName>
    </submittedName>
</protein>